<comment type="caution">
    <text evidence="6">The sequence shown here is derived from an EMBL/GenBank/DDBJ whole genome shotgun (WGS) entry which is preliminary data.</text>
</comment>
<organism evidence="6 7">
    <name type="scientific">Granulicella sibirica</name>
    <dbReference type="NCBI Taxonomy" id="2479048"/>
    <lineage>
        <taxon>Bacteria</taxon>
        <taxon>Pseudomonadati</taxon>
        <taxon>Acidobacteriota</taxon>
        <taxon>Terriglobia</taxon>
        <taxon>Terriglobales</taxon>
        <taxon>Acidobacteriaceae</taxon>
        <taxon>Granulicella</taxon>
    </lineage>
</organism>
<dbReference type="EMBL" id="RDSM01000001">
    <property type="protein sequence ID" value="RXH57585.1"/>
    <property type="molecule type" value="Genomic_DNA"/>
</dbReference>
<keyword evidence="5" id="KW-0812">Transmembrane</keyword>
<proteinExistence type="inferred from homology"/>
<comment type="cofactor">
    <cofactor evidence="1 4">
        <name>pyridoxal 5'-phosphate</name>
        <dbReference type="ChEBI" id="CHEBI:597326"/>
    </cofactor>
</comment>
<gene>
    <name evidence="6" type="ORF">GRAN_0895</name>
</gene>
<evidence type="ECO:0000256" key="5">
    <source>
        <dbReference type="SAM" id="Phobius"/>
    </source>
</evidence>
<dbReference type="GO" id="GO:0005737">
    <property type="term" value="C:cytoplasm"/>
    <property type="evidence" value="ECO:0007669"/>
    <property type="project" value="TreeGrafter"/>
</dbReference>
<comment type="similarity">
    <text evidence="4">Belongs to the trans-sulfuration enzymes family.</text>
</comment>
<reference evidence="7" key="2">
    <citation type="submission" date="2019-02" db="EMBL/GenBank/DDBJ databases">
        <title>Granulicella sibirica sp. nov., a psychrotolerant acidobacterium isolated from an organic soil layer in forested tundra, West Siberia.</title>
        <authorList>
            <person name="Oshkin I.Y."/>
            <person name="Kulichevskaya I.S."/>
            <person name="Rijpstra W.I.C."/>
            <person name="Sinninghe Damste J.S."/>
            <person name="Rakitin A.L."/>
            <person name="Ravin N.V."/>
            <person name="Dedysh S.N."/>
        </authorList>
    </citation>
    <scope>NUCLEOTIDE SEQUENCE [LARGE SCALE GENOMIC DNA]</scope>
    <source>
        <strain evidence="7">AF10</strain>
    </source>
</reference>
<dbReference type="PANTHER" id="PTHR11808">
    <property type="entry name" value="TRANS-SULFURATION ENZYME FAMILY MEMBER"/>
    <property type="match status" value="1"/>
</dbReference>
<protein>
    <submittedName>
        <fullName evidence="6">Cystathionine gamma-lyase</fullName>
    </submittedName>
</protein>
<dbReference type="Gene3D" id="3.90.1150.10">
    <property type="entry name" value="Aspartate Aminotransferase, domain 1"/>
    <property type="match status" value="1"/>
</dbReference>
<dbReference type="InterPro" id="IPR015422">
    <property type="entry name" value="PyrdxlP-dep_Trfase_small"/>
</dbReference>
<evidence type="ECO:0000256" key="3">
    <source>
        <dbReference type="PIRSR" id="PIRSR001434-2"/>
    </source>
</evidence>
<evidence type="ECO:0000313" key="7">
    <source>
        <dbReference type="Proteomes" id="UP000289437"/>
    </source>
</evidence>
<dbReference type="InterPro" id="IPR000277">
    <property type="entry name" value="Cys/Met-Metab_PyrdxlP-dep_enz"/>
</dbReference>
<dbReference type="Gene3D" id="3.40.640.10">
    <property type="entry name" value="Type I PLP-dependent aspartate aminotransferase-like (Major domain)"/>
    <property type="match status" value="1"/>
</dbReference>
<dbReference type="GO" id="GO:0004123">
    <property type="term" value="F:cystathionine gamma-lyase activity"/>
    <property type="evidence" value="ECO:0007669"/>
    <property type="project" value="TreeGrafter"/>
</dbReference>
<feature type="modified residue" description="N6-(pyridoxal phosphate)lysine" evidence="3">
    <location>
        <position position="198"/>
    </location>
</feature>
<dbReference type="GO" id="GO:0030170">
    <property type="term" value="F:pyridoxal phosphate binding"/>
    <property type="evidence" value="ECO:0007669"/>
    <property type="project" value="InterPro"/>
</dbReference>
<dbReference type="RefSeq" id="WP_128911738.1">
    <property type="nucleotide sequence ID" value="NZ_RDSM01000001.1"/>
</dbReference>
<dbReference type="InterPro" id="IPR015424">
    <property type="entry name" value="PyrdxlP-dep_Trfase"/>
</dbReference>
<evidence type="ECO:0000256" key="2">
    <source>
        <dbReference type="ARBA" id="ARBA00022898"/>
    </source>
</evidence>
<dbReference type="GO" id="GO:0019343">
    <property type="term" value="P:cysteine biosynthetic process via cystathionine"/>
    <property type="evidence" value="ECO:0007669"/>
    <property type="project" value="TreeGrafter"/>
</dbReference>
<keyword evidence="5" id="KW-0472">Membrane</keyword>
<dbReference type="OrthoDB" id="9805790at2"/>
<keyword evidence="6" id="KW-0456">Lyase</keyword>
<feature type="transmembrane region" description="Helical" evidence="5">
    <location>
        <begin position="72"/>
        <end position="90"/>
    </location>
</feature>
<dbReference type="GO" id="GO:0019346">
    <property type="term" value="P:transsulfuration"/>
    <property type="evidence" value="ECO:0007669"/>
    <property type="project" value="InterPro"/>
</dbReference>
<accession>A0A4Q0T1Q8</accession>
<dbReference type="Pfam" id="PF01053">
    <property type="entry name" value="Cys_Met_Meta_PP"/>
    <property type="match status" value="1"/>
</dbReference>
<dbReference type="AlphaFoldDB" id="A0A4Q0T1Q8"/>
<dbReference type="PANTHER" id="PTHR11808:SF85">
    <property type="entry name" value="CYSTATHIONINE GAMMA-LYASE-RELATED"/>
    <property type="match status" value="1"/>
</dbReference>
<dbReference type="Proteomes" id="UP000289437">
    <property type="component" value="Unassembled WGS sequence"/>
</dbReference>
<keyword evidence="7" id="KW-1185">Reference proteome</keyword>
<keyword evidence="2 3" id="KW-0663">Pyridoxal phosphate</keyword>
<sequence length="378" mass="40347">MRDATRIIRSTLTPAVAGEPLHHGPVFAAPFHTPGDPTGVPYSYARSHNPTWTALEKSIAQMESAPGYRAKALIFASGMAAVTAVFGAVLRPGDVCVLPSNAYFAARVLLQKYFAEMGIVLRMAPTAGNAQAEHLEGAKLLWIETPSNPTMDICDIAALSEAAHRAGCLVAVDNTTATPLGQKPLALGADFSVASDTKSMTGHGDLLLGHIAVRDLELHAKIDSWRTLTGAAAGPMEAWLALRSIATLPLRLERSCENAQKIAEFLATRPEVTEVLYPGLPTHPGHAIAREQMTWFGPVMSFTLPTRKAAETFLNKSFLLTEATSFGGMSTTAERRARWGGDAIPEGLIRLSAGCEAIEDLLEDIAQALEAANQIEAE</sequence>
<dbReference type="InterPro" id="IPR015421">
    <property type="entry name" value="PyrdxlP-dep_Trfase_major"/>
</dbReference>
<name>A0A4Q0T1Q8_9BACT</name>
<evidence type="ECO:0000313" key="6">
    <source>
        <dbReference type="EMBL" id="RXH57585.1"/>
    </source>
</evidence>
<reference evidence="6 7" key="1">
    <citation type="submission" date="2018-11" db="EMBL/GenBank/DDBJ databases">
        <authorList>
            <person name="Mardanov A.V."/>
            <person name="Ravin N.V."/>
            <person name="Dedysh S.N."/>
        </authorList>
    </citation>
    <scope>NUCLEOTIDE SEQUENCE [LARGE SCALE GENOMIC DNA]</scope>
    <source>
        <strain evidence="6 7">AF10</strain>
    </source>
</reference>
<dbReference type="PIRSF" id="PIRSF001434">
    <property type="entry name" value="CGS"/>
    <property type="match status" value="1"/>
</dbReference>
<keyword evidence="5" id="KW-1133">Transmembrane helix</keyword>
<dbReference type="SUPFAM" id="SSF53383">
    <property type="entry name" value="PLP-dependent transferases"/>
    <property type="match status" value="1"/>
</dbReference>
<evidence type="ECO:0000256" key="4">
    <source>
        <dbReference type="RuleBase" id="RU362118"/>
    </source>
</evidence>
<evidence type="ECO:0000256" key="1">
    <source>
        <dbReference type="ARBA" id="ARBA00001933"/>
    </source>
</evidence>
<dbReference type="NCBIfam" id="NF005758">
    <property type="entry name" value="PRK07582.1"/>
    <property type="match status" value="1"/>
</dbReference>